<reference evidence="2 3" key="1">
    <citation type="submission" date="2017-08" db="EMBL/GenBank/DDBJ databases">
        <title>Infants hospitalized years apart are colonized by the same room-sourced microbial strains.</title>
        <authorList>
            <person name="Brooks B."/>
            <person name="Olm M.R."/>
            <person name="Firek B.A."/>
            <person name="Baker R."/>
            <person name="Thomas B.C."/>
            <person name="Morowitz M.J."/>
            <person name="Banfield J.F."/>
        </authorList>
    </citation>
    <scope>NUCLEOTIDE SEQUENCE [LARGE SCALE GENOMIC DNA]</scope>
    <source>
        <strain evidence="2">S2_003_000_R2_11</strain>
    </source>
</reference>
<dbReference type="Proteomes" id="UP000248975">
    <property type="component" value="Unassembled WGS sequence"/>
</dbReference>
<gene>
    <name evidence="2" type="ORF">DI533_09105</name>
</gene>
<dbReference type="PANTHER" id="PTHR40590:SF1">
    <property type="entry name" value="CYTOPLASMIC PROTEIN"/>
    <property type="match status" value="1"/>
</dbReference>
<feature type="chain" id="PRO_5016087484" evidence="1">
    <location>
        <begin position="21"/>
        <end position="330"/>
    </location>
</feature>
<dbReference type="EMBL" id="QFQS01000001">
    <property type="protein sequence ID" value="PZR00679.1"/>
    <property type="molecule type" value="Genomic_DNA"/>
</dbReference>
<protein>
    <submittedName>
        <fullName evidence="2">TraB/GumN family protein</fullName>
    </submittedName>
</protein>
<accession>A0A2W5SC95</accession>
<comment type="caution">
    <text evidence="2">The sequence shown here is derived from an EMBL/GenBank/DDBJ whole genome shotgun (WGS) entry which is preliminary data.</text>
</comment>
<organism evidence="2 3">
    <name type="scientific">Cereibacter sphaeroides</name>
    <name type="common">Rhodobacter sphaeroides</name>
    <dbReference type="NCBI Taxonomy" id="1063"/>
    <lineage>
        <taxon>Bacteria</taxon>
        <taxon>Pseudomonadati</taxon>
        <taxon>Pseudomonadota</taxon>
        <taxon>Alphaproteobacteria</taxon>
        <taxon>Rhodobacterales</taxon>
        <taxon>Paracoccaceae</taxon>
        <taxon>Cereibacter</taxon>
    </lineage>
</organism>
<name>A0A2W5SC95_CERSP</name>
<evidence type="ECO:0000256" key="1">
    <source>
        <dbReference type="SAM" id="SignalP"/>
    </source>
</evidence>
<feature type="signal peptide" evidence="1">
    <location>
        <begin position="1"/>
        <end position="20"/>
    </location>
</feature>
<dbReference type="Pfam" id="PF01963">
    <property type="entry name" value="TraB_PrgY_gumN"/>
    <property type="match status" value="1"/>
</dbReference>
<dbReference type="PANTHER" id="PTHR40590">
    <property type="entry name" value="CYTOPLASMIC PROTEIN-RELATED"/>
    <property type="match status" value="1"/>
</dbReference>
<dbReference type="AlphaFoldDB" id="A0A2W5SC95"/>
<keyword evidence="1" id="KW-0732">Signal</keyword>
<evidence type="ECO:0000313" key="3">
    <source>
        <dbReference type="Proteomes" id="UP000248975"/>
    </source>
</evidence>
<dbReference type="CDD" id="cd14789">
    <property type="entry name" value="Tiki"/>
    <property type="match status" value="1"/>
</dbReference>
<dbReference type="InterPro" id="IPR047111">
    <property type="entry name" value="YbaP-like"/>
</dbReference>
<evidence type="ECO:0000313" key="2">
    <source>
        <dbReference type="EMBL" id="PZR00679.1"/>
    </source>
</evidence>
<dbReference type="InterPro" id="IPR002816">
    <property type="entry name" value="TraB/PrgY/GumN_fam"/>
</dbReference>
<sequence length="330" mass="36052">MLRHVIAGLLALTAALPARAACSGSNQIDALPEATRSELRALADAAPFAQGNFWQAKRGDQVITLIGTYHLDDPRHDAIMQQVDPFIEAAHLVLVEAGPQEVTELKAALARDPSLMFITDGPTLPESLPPETWEQLKQALSARGMPPFMGAKMRPAYLSMTLGVPPCASGALSGAANGLDQRIMNQAKTDNIPVAALEPFDTVFRIFSGMSDQEQLEMLEMSLAIDDQSEAMFATMTESYFAEDSRMLWELTRWQTLQTPGMDKDRVAREFALMEDRLMVRRNQSWIPVLEAASFGGPVVAAFGALHLSGSEGVLALLERRGFTITRLPL</sequence>
<proteinExistence type="predicted"/>